<reference evidence="10" key="2">
    <citation type="submission" date="2021-04" db="EMBL/GenBank/DDBJ databases">
        <title>Genome-wide patterns of bracovirus chromosomal integration into multiple host tissues during parasitism.</title>
        <authorList>
            <person name="Chebbi M.A.C."/>
        </authorList>
    </citation>
    <scope>NUCLEOTIDE SEQUENCE</scope>
    <source>
        <tissue evidence="10">Whole body</tissue>
    </source>
</reference>
<evidence type="ECO:0000256" key="5">
    <source>
        <dbReference type="ARBA" id="ARBA00023242"/>
    </source>
</evidence>
<feature type="compositionally biased region" description="Low complexity" evidence="7">
    <location>
        <begin position="491"/>
        <end position="507"/>
    </location>
</feature>
<evidence type="ECO:0000256" key="3">
    <source>
        <dbReference type="ARBA" id="ARBA00023015"/>
    </source>
</evidence>
<dbReference type="FunFam" id="1.25.40.770:FF:000001">
    <property type="entry name" value="Transcription initiation factor TFIID subunit 6"/>
    <property type="match status" value="1"/>
</dbReference>
<feature type="region of interest" description="Disordered" evidence="7">
    <location>
        <begin position="392"/>
        <end position="469"/>
    </location>
</feature>
<evidence type="ECO:0000256" key="4">
    <source>
        <dbReference type="ARBA" id="ARBA00023163"/>
    </source>
</evidence>
<dbReference type="GO" id="GO:0051123">
    <property type="term" value="P:RNA polymerase II preinitiation complex assembly"/>
    <property type="evidence" value="ECO:0007669"/>
    <property type="project" value="TreeGrafter"/>
</dbReference>
<evidence type="ECO:0000256" key="1">
    <source>
        <dbReference type="ARBA" id="ARBA00004123"/>
    </source>
</evidence>
<comment type="subcellular location">
    <subcellularLocation>
        <location evidence="1">Nucleus</location>
    </subcellularLocation>
</comment>
<feature type="compositionally biased region" description="Polar residues" evidence="7">
    <location>
        <begin position="458"/>
        <end position="469"/>
    </location>
</feature>
<keyword evidence="11" id="KW-1185">Reference proteome</keyword>
<dbReference type="GO" id="GO:0016251">
    <property type="term" value="F:RNA polymerase II general transcription initiation factor activity"/>
    <property type="evidence" value="ECO:0007669"/>
    <property type="project" value="InterPro"/>
</dbReference>
<evidence type="ECO:0000256" key="6">
    <source>
        <dbReference type="ARBA" id="ARBA00040091"/>
    </source>
</evidence>
<evidence type="ECO:0000256" key="7">
    <source>
        <dbReference type="SAM" id="MobiDB-lite"/>
    </source>
</evidence>
<dbReference type="EMBL" id="JAAOIC020000016">
    <property type="protein sequence ID" value="KAG8041528.1"/>
    <property type="molecule type" value="Genomic_DNA"/>
</dbReference>
<feature type="compositionally biased region" description="Polar residues" evidence="7">
    <location>
        <begin position="423"/>
        <end position="434"/>
    </location>
</feature>
<dbReference type="InterPro" id="IPR011442">
    <property type="entry name" value="TAF6_C"/>
</dbReference>
<dbReference type="Proteomes" id="UP000729913">
    <property type="component" value="Unassembled WGS sequence"/>
</dbReference>
<dbReference type="Pfam" id="PF07571">
    <property type="entry name" value="TAF6_C"/>
    <property type="match status" value="1"/>
</dbReference>
<keyword evidence="5" id="KW-0539">Nucleus</keyword>
<evidence type="ECO:0000259" key="9">
    <source>
        <dbReference type="Pfam" id="PF07571"/>
    </source>
</evidence>
<sequence>MSTESDSVYGTTLSQESMKVIAESIGVGNLPDEAAKDLAEDIKNIEPTYGFFAKEHIPFRFASGGGRELHFVEDKELDLQEMISMAKSQKLESVDPTAKLVAKTTNVGVGKPGGGGKSQKLRNVETVHVKQLATHELSVEQQLYYKEITEACVGSDEARRAEALQSLSADPGLHEMLARMCTFIAEGVRVNVVQNNLALLIYLMRMVKALLDNPSLYLEKYLHELIPSVATCIVSKQLCMRPEADNHWALRDFASRLMGQICRNFNTSTNNVQTRVTRMFSHALTKNSQTPLASLYGAISGLCELGPEVIKALVIPKIKSISDRIENSAEGLTSNIDKNAAGHIKTKTVAPVLKTIRSPPDFVEEYKLDYGYMGPMLCSAVAKAQHISVANPSPSQQRTIVVGPGRNPTVTSTPGGQKYVILQSRSQTPTSTNIQQQQHQQQQAQQSQPGQQQSSQQIKVMSTSIQQKSQIQPNSSKLVVVCMANTSHVTTPTVSQVSSVSTNPPNVLITQTSTDQQLSPFDDHSLM</sequence>
<dbReference type="OrthoDB" id="361039at2759"/>
<dbReference type="GO" id="GO:0005669">
    <property type="term" value="C:transcription factor TFIID complex"/>
    <property type="evidence" value="ECO:0007669"/>
    <property type="project" value="InterPro"/>
</dbReference>
<keyword evidence="4" id="KW-0804">Transcription</keyword>
<reference evidence="10" key="1">
    <citation type="submission" date="2020-03" db="EMBL/GenBank/DDBJ databases">
        <authorList>
            <person name="Chebbi M.A."/>
            <person name="Drezen J.M."/>
        </authorList>
    </citation>
    <scope>NUCLEOTIDE SEQUENCE</scope>
    <source>
        <tissue evidence="10">Whole body</tissue>
    </source>
</reference>
<proteinExistence type="inferred from homology"/>
<comment type="caution">
    <text evidence="10">The sequence shown here is derived from an EMBL/GenBank/DDBJ whole genome shotgun (WGS) entry which is preliminary data.</text>
</comment>
<feature type="domain" description="TATA box binding protein associated factor (TAF) histone-like fold" evidence="8">
    <location>
        <begin position="11"/>
        <end position="43"/>
    </location>
</feature>
<dbReference type="PANTHER" id="PTHR10221:SF9">
    <property type="entry name" value="TRANSCRIPTION INITIATION FACTOR TFIID SUBUNIT 6"/>
    <property type="match status" value="1"/>
</dbReference>
<dbReference type="Pfam" id="PF02969">
    <property type="entry name" value="TAF"/>
    <property type="match status" value="1"/>
</dbReference>
<evidence type="ECO:0000313" key="10">
    <source>
        <dbReference type="EMBL" id="KAG8041528.1"/>
    </source>
</evidence>
<dbReference type="GO" id="GO:0046695">
    <property type="term" value="C:SLIK (SAGA-like) complex"/>
    <property type="evidence" value="ECO:0007669"/>
    <property type="project" value="InterPro"/>
</dbReference>
<dbReference type="InterPro" id="IPR037796">
    <property type="entry name" value="TAF6"/>
</dbReference>
<feature type="compositionally biased region" description="Low complexity" evidence="7">
    <location>
        <begin position="435"/>
        <end position="457"/>
    </location>
</feature>
<dbReference type="InterPro" id="IPR004823">
    <property type="entry name" value="TAF_TATA-bd_Histone-like_dom"/>
</dbReference>
<evidence type="ECO:0000256" key="2">
    <source>
        <dbReference type="ARBA" id="ARBA00007688"/>
    </source>
</evidence>
<comment type="similarity">
    <text evidence="2">Belongs to the TAF6 family.</text>
</comment>
<dbReference type="GO" id="GO:0003713">
    <property type="term" value="F:transcription coactivator activity"/>
    <property type="evidence" value="ECO:0007669"/>
    <property type="project" value="TreeGrafter"/>
</dbReference>
<accession>A0A8J5R904</accession>
<protein>
    <recommendedName>
        <fullName evidence="6">Transcription initiation factor TFIID subunit 6</fullName>
    </recommendedName>
</protein>
<evidence type="ECO:0000259" key="8">
    <source>
        <dbReference type="Pfam" id="PF02969"/>
    </source>
</evidence>
<dbReference type="GO" id="GO:0000124">
    <property type="term" value="C:SAGA complex"/>
    <property type="evidence" value="ECO:0007669"/>
    <property type="project" value="InterPro"/>
</dbReference>
<dbReference type="CDD" id="cd08050">
    <property type="entry name" value="TAF6C"/>
    <property type="match status" value="1"/>
</dbReference>
<name>A0A8J5R904_9HYME</name>
<organism evidence="10 11">
    <name type="scientific">Cotesia typhae</name>
    <dbReference type="NCBI Taxonomy" id="2053667"/>
    <lineage>
        <taxon>Eukaryota</taxon>
        <taxon>Metazoa</taxon>
        <taxon>Ecdysozoa</taxon>
        <taxon>Arthropoda</taxon>
        <taxon>Hexapoda</taxon>
        <taxon>Insecta</taxon>
        <taxon>Pterygota</taxon>
        <taxon>Neoptera</taxon>
        <taxon>Endopterygota</taxon>
        <taxon>Hymenoptera</taxon>
        <taxon>Apocrita</taxon>
        <taxon>Ichneumonoidea</taxon>
        <taxon>Braconidae</taxon>
        <taxon>Microgastrinae</taxon>
        <taxon>Cotesia</taxon>
    </lineage>
</organism>
<dbReference type="AlphaFoldDB" id="A0A8J5R904"/>
<feature type="compositionally biased region" description="Polar residues" evidence="7">
    <location>
        <begin position="508"/>
        <end position="519"/>
    </location>
</feature>
<feature type="region of interest" description="Disordered" evidence="7">
    <location>
        <begin position="491"/>
        <end position="527"/>
    </location>
</feature>
<keyword evidence="3" id="KW-0805">Transcription regulation</keyword>
<gene>
    <name evidence="10" type="ORF">G9C98_002821</name>
</gene>
<feature type="domain" description="TAF6 C-terminal HEAT repeat" evidence="9">
    <location>
        <begin position="134"/>
        <end position="319"/>
    </location>
</feature>
<dbReference type="PANTHER" id="PTHR10221">
    <property type="entry name" value="TRANSCRIPTION INITIATION FACTOR TFIID SUBUNIT 6"/>
    <property type="match status" value="1"/>
</dbReference>
<evidence type="ECO:0000313" key="11">
    <source>
        <dbReference type="Proteomes" id="UP000729913"/>
    </source>
</evidence>